<accession>A0AA35TCD0</accession>
<proteinExistence type="predicted"/>
<gene>
    <name evidence="3" type="ORF">GBAR_LOCUS25277</name>
</gene>
<protein>
    <submittedName>
        <fullName evidence="3">Antitoxin HigA</fullName>
    </submittedName>
</protein>
<name>A0AA35TCD0_GEOBA</name>
<dbReference type="Gene3D" id="1.10.260.40">
    <property type="entry name" value="lambda repressor-like DNA-binding domains"/>
    <property type="match status" value="1"/>
</dbReference>
<keyword evidence="4" id="KW-1185">Reference proteome</keyword>
<dbReference type="EMBL" id="CASHTH010003500">
    <property type="protein sequence ID" value="CAI8045705.1"/>
    <property type="molecule type" value="Genomic_DNA"/>
</dbReference>
<dbReference type="InterPro" id="IPR013430">
    <property type="entry name" value="Toxin_antidote_HigA"/>
</dbReference>
<keyword evidence="1" id="KW-0238">DNA-binding</keyword>
<dbReference type="InterPro" id="IPR010982">
    <property type="entry name" value="Lambda_DNA-bd_dom_sf"/>
</dbReference>
<dbReference type="Proteomes" id="UP001174909">
    <property type="component" value="Unassembled WGS sequence"/>
</dbReference>
<feature type="domain" description="HTH cro/C1-type" evidence="2">
    <location>
        <begin position="13"/>
        <end position="59"/>
    </location>
</feature>
<dbReference type="GO" id="GO:0003677">
    <property type="term" value="F:DNA binding"/>
    <property type="evidence" value="ECO:0007669"/>
    <property type="project" value="UniProtKB-KW"/>
</dbReference>
<dbReference type="Pfam" id="PF13560">
    <property type="entry name" value="HTH_31"/>
    <property type="match status" value="1"/>
</dbReference>
<dbReference type="InterPro" id="IPR001387">
    <property type="entry name" value="Cro/C1-type_HTH"/>
</dbReference>
<dbReference type="AlphaFoldDB" id="A0AA35TCD0"/>
<evidence type="ECO:0000313" key="4">
    <source>
        <dbReference type="Proteomes" id="UP001174909"/>
    </source>
</evidence>
<organism evidence="3 4">
    <name type="scientific">Geodia barretti</name>
    <name type="common">Barrett's horny sponge</name>
    <dbReference type="NCBI Taxonomy" id="519541"/>
    <lineage>
        <taxon>Eukaryota</taxon>
        <taxon>Metazoa</taxon>
        <taxon>Porifera</taxon>
        <taxon>Demospongiae</taxon>
        <taxon>Heteroscleromorpha</taxon>
        <taxon>Tetractinellida</taxon>
        <taxon>Astrophorina</taxon>
        <taxon>Geodiidae</taxon>
        <taxon>Geodia</taxon>
    </lineage>
</organism>
<reference evidence="3" key="1">
    <citation type="submission" date="2023-03" db="EMBL/GenBank/DDBJ databases">
        <authorList>
            <person name="Steffen K."/>
            <person name="Cardenas P."/>
        </authorList>
    </citation>
    <scope>NUCLEOTIDE SEQUENCE</scope>
</reference>
<evidence type="ECO:0000259" key="2">
    <source>
        <dbReference type="PROSITE" id="PS50943"/>
    </source>
</evidence>
<dbReference type="SUPFAM" id="SSF47413">
    <property type="entry name" value="lambda repressor-like DNA-binding domains"/>
    <property type="match status" value="1"/>
</dbReference>
<dbReference type="NCBIfam" id="TIGR02607">
    <property type="entry name" value="antidote_HigA"/>
    <property type="match status" value="1"/>
</dbReference>
<dbReference type="PANTHER" id="PTHR36924:SF1">
    <property type="entry name" value="ANTITOXIN HIGA-1"/>
    <property type="match status" value="1"/>
</dbReference>
<dbReference type="PANTHER" id="PTHR36924">
    <property type="entry name" value="ANTITOXIN HIGA-1"/>
    <property type="match status" value="1"/>
</dbReference>
<comment type="caution">
    <text evidence="3">The sequence shown here is derived from an EMBL/GenBank/DDBJ whole genome shotgun (WGS) entry which is preliminary data.</text>
</comment>
<dbReference type="SMART" id="SM00530">
    <property type="entry name" value="HTH_XRE"/>
    <property type="match status" value="1"/>
</dbReference>
<dbReference type="CDD" id="cd00093">
    <property type="entry name" value="HTH_XRE"/>
    <property type="match status" value="1"/>
</dbReference>
<evidence type="ECO:0000256" key="1">
    <source>
        <dbReference type="ARBA" id="ARBA00023125"/>
    </source>
</evidence>
<sequence length="90" mass="10078">MSERIRTHPGVSLRDSLDATGWSVNEFAERLGVSRNVASRLLNGRCGISPAVALALERIGWSTAEFWMRRQASYDLSVARRKIEMEEANA</sequence>
<dbReference type="PROSITE" id="PS50943">
    <property type="entry name" value="HTH_CROC1"/>
    <property type="match status" value="1"/>
</dbReference>
<evidence type="ECO:0000313" key="3">
    <source>
        <dbReference type="EMBL" id="CAI8045705.1"/>
    </source>
</evidence>